<dbReference type="Ensembl" id="ENSNNAT00000005548.1">
    <property type="protein sequence ID" value="ENSNNAP00000005315.1"/>
    <property type="gene ID" value="ENSNNAG00000003553.1"/>
</dbReference>
<dbReference type="PANTHER" id="PTHR15016:SF6">
    <property type="entry name" value="BREAST CARCINOMA-AMPLIFIED SEQUENCE 1"/>
    <property type="match status" value="1"/>
</dbReference>
<dbReference type="AlphaFoldDB" id="A0A8C6VG81"/>
<evidence type="ECO:0000313" key="3">
    <source>
        <dbReference type="Proteomes" id="UP000694559"/>
    </source>
</evidence>
<feature type="compositionally biased region" description="Basic and acidic residues" evidence="1">
    <location>
        <begin position="505"/>
        <end position="520"/>
    </location>
</feature>
<feature type="region of interest" description="Disordered" evidence="1">
    <location>
        <begin position="66"/>
        <end position="93"/>
    </location>
</feature>
<gene>
    <name evidence="2" type="primary">BCAS1</name>
</gene>
<feature type="compositionally biased region" description="Basic and acidic residues" evidence="1">
    <location>
        <begin position="300"/>
        <end position="314"/>
    </location>
</feature>
<feature type="region of interest" description="Disordered" evidence="1">
    <location>
        <begin position="374"/>
        <end position="393"/>
    </location>
</feature>
<dbReference type="GO" id="GO:0042552">
    <property type="term" value="P:myelination"/>
    <property type="evidence" value="ECO:0007669"/>
    <property type="project" value="Ensembl"/>
</dbReference>
<dbReference type="Proteomes" id="UP000694559">
    <property type="component" value="Unplaced"/>
</dbReference>
<evidence type="ECO:0000313" key="2">
    <source>
        <dbReference type="Ensembl" id="ENSNNAP00000005315.1"/>
    </source>
</evidence>
<feature type="compositionally biased region" description="Polar residues" evidence="1">
    <location>
        <begin position="66"/>
        <end position="85"/>
    </location>
</feature>
<feature type="region of interest" description="Disordered" evidence="1">
    <location>
        <begin position="1"/>
        <end position="37"/>
    </location>
</feature>
<dbReference type="OMA" id="SASVPHH"/>
<feature type="compositionally biased region" description="Polar residues" evidence="1">
    <location>
        <begin position="315"/>
        <end position="326"/>
    </location>
</feature>
<feature type="compositionally biased region" description="Polar residues" evidence="1">
    <location>
        <begin position="115"/>
        <end position="140"/>
    </location>
</feature>
<feature type="region of interest" description="Disordered" evidence="1">
    <location>
        <begin position="198"/>
        <end position="247"/>
    </location>
</feature>
<evidence type="ECO:0000256" key="1">
    <source>
        <dbReference type="SAM" id="MobiDB-lite"/>
    </source>
</evidence>
<reference evidence="2" key="2">
    <citation type="submission" date="2025-09" db="UniProtKB">
        <authorList>
            <consortium name="Ensembl"/>
        </authorList>
    </citation>
    <scope>IDENTIFICATION</scope>
</reference>
<feature type="compositionally biased region" description="Pro residues" evidence="1">
    <location>
        <begin position="352"/>
        <end position="364"/>
    </location>
</feature>
<dbReference type="GeneTree" id="ENSGT00390000003167"/>
<feature type="compositionally biased region" description="Low complexity" evidence="1">
    <location>
        <begin position="202"/>
        <end position="212"/>
    </location>
</feature>
<feature type="region of interest" description="Disordered" evidence="1">
    <location>
        <begin position="110"/>
        <end position="184"/>
    </location>
</feature>
<dbReference type="OrthoDB" id="8962384at2759"/>
<dbReference type="PANTHER" id="PTHR15016">
    <property type="entry name" value="BREAST CARCINOMA-AMPLIFIED SEQUENCE 1"/>
    <property type="match status" value="1"/>
</dbReference>
<feature type="compositionally biased region" description="Polar residues" evidence="1">
    <location>
        <begin position="20"/>
        <end position="29"/>
    </location>
</feature>
<name>A0A8C6VG81_NAJNA</name>
<feature type="compositionally biased region" description="Basic and acidic residues" evidence="1">
    <location>
        <begin position="406"/>
        <end position="439"/>
    </location>
</feature>
<dbReference type="InterPro" id="IPR026115">
    <property type="entry name" value="NABC1"/>
</dbReference>
<accession>A0A8C6VG81</accession>
<sequence>MGNTQFIPKDPEEQDPATKATYSQISSEPPESLKNGPVIIQPVQTEISTNSDTVDARVSVGLDNAAVSSQETMEISSNSEASGNNIGKEAKPIPPAAKSRFAFAFPRSVPGRTEAQATNSSLGSAQLDVSSEAAQANKALSETGEFSVAAATEKASDKNLSEASHTEIELSTPAQEEDVPLPKSKELTFLDRLFKLEKGSRSSRQQEQNQQEVTDSCPGVGISSEEPAGLKSTSDDESQGKDLVDECNQTTLQQDIAVSNCLVSEDLPQEERKTDNTNTATRTDNNIMSFFKTLVSPSKADSKCDTEDKAKKDVQQTANTKPTEQPVSVVPVTKPETSVPPAQESPAVKPIVKPPEAPILPPAPTVVVVTNEAPKEMTKERSSSTPTPLSKFFWKKTPTDDIEVINTERIEASPEVPVKDERRSQEVAETKSKGEERPTKTNLRKFFKLSVRSDTGVTPPEINGPAPDQQTLDFTDRPLTQAENRDSASKGSRKNSTDNLNKSQEIPEKTKDPQESRQEEAAEIDSLQNGEDAAQQTPLKRIEKRQTFGGFFKGLSPKRMSDAGVQTDPVSIVSIVKPN</sequence>
<feature type="compositionally biased region" description="Polar residues" evidence="1">
    <location>
        <begin position="526"/>
        <end position="538"/>
    </location>
</feature>
<protein>
    <submittedName>
        <fullName evidence="2">Brain enriched myelin associated protein 1</fullName>
    </submittedName>
</protein>
<organism evidence="2 3">
    <name type="scientific">Naja naja</name>
    <name type="common">Indian cobra</name>
    <dbReference type="NCBI Taxonomy" id="35670"/>
    <lineage>
        <taxon>Eukaryota</taxon>
        <taxon>Metazoa</taxon>
        <taxon>Chordata</taxon>
        <taxon>Craniata</taxon>
        <taxon>Vertebrata</taxon>
        <taxon>Euteleostomi</taxon>
        <taxon>Lepidosauria</taxon>
        <taxon>Squamata</taxon>
        <taxon>Bifurcata</taxon>
        <taxon>Unidentata</taxon>
        <taxon>Episquamata</taxon>
        <taxon>Toxicofera</taxon>
        <taxon>Serpentes</taxon>
        <taxon>Colubroidea</taxon>
        <taxon>Elapidae</taxon>
        <taxon>Elapinae</taxon>
        <taxon>Naja</taxon>
    </lineage>
</organism>
<proteinExistence type="predicted"/>
<feature type="compositionally biased region" description="Basic and acidic residues" evidence="1">
    <location>
        <begin position="154"/>
        <end position="168"/>
    </location>
</feature>
<feature type="region of interest" description="Disordered" evidence="1">
    <location>
        <begin position="406"/>
        <end position="542"/>
    </location>
</feature>
<reference evidence="2" key="1">
    <citation type="submission" date="2025-08" db="UniProtKB">
        <authorList>
            <consortium name="Ensembl"/>
        </authorList>
    </citation>
    <scope>IDENTIFICATION</scope>
</reference>
<feature type="region of interest" description="Disordered" evidence="1">
    <location>
        <begin position="297"/>
        <end position="364"/>
    </location>
</feature>
<keyword evidence="3" id="KW-1185">Reference proteome</keyword>